<sequence length="102" mass="11535">MSTTPEPGTWFEHALEWESDPAGGDRPARCLITRSAPASTAAYPQVSYRRVDDPGGYGPSSIDEDLFPRILRRWLTPEESEQAEREARFRRCGYVTSDLMNV</sequence>
<organism evidence="1 2">
    <name type="scientific">[Actinomadura] parvosata subsp. kistnae</name>
    <dbReference type="NCBI Taxonomy" id="1909395"/>
    <lineage>
        <taxon>Bacteria</taxon>
        <taxon>Bacillati</taxon>
        <taxon>Actinomycetota</taxon>
        <taxon>Actinomycetes</taxon>
        <taxon>Streptosporangiales</taxon>
        <taxon>Streptosporangiaceae</taxon>
        <taxon>Nonomuraea</taxon>
    </lineage>
</organism>
<gene>
    <name evidence="1" type="ORF">BKM31_30270</name>
</gene>
<evidence type="ECO:0000313" key="1">
    <source>
        <dbReference type="EMBL" id="AQZ65160.1"/>
    </source>
</evidence>
<accession>A0A1V0A4M5</accession>
<dbReference type="Proteomes" id="UP000190797">
    <property type="component" value="Chromosome"/>
</dbReference>
<dbReference type="AlphaFoldDB" id="A0A1V0A4M5"/>
<keyword evidence="2" id="KW-1185">Reference proteome</keyword>
<dbReference type="STRING" id="1909395.BKM31_30270"/>
<proteinExistence type="predicted"/>
<protein>
    <submittedName>
        <fullName evidence="1">Uncharacterized protein</fullName>
    </submittedName>
</protein>
<reference evidence="2" key="1">
    <citation type="journal article" date="2017" name="Med. Chem. Commun.">
        <title>Nonomuraea sp. ATCC 55076 harbours the largest actinomycete chromosome to date and the kistamicin biosynthetic gene cluster.</title>
        <authorList>
            <person name="Nazari B."/>
            <person name="Forneris C.C."/>
            <person name="Gibson M.I."/>
            <person name="Moon K."/>
            <person name="Schramma K.R."/>
            <person name="Seyedsayamdost M.R."/>
        </authorList>
    </citation>
    <scope>NUCLEOTIDE SEQUENCE [LARGE SCALE GENOMIC DNA]</scope>
    <source>
        <strain evidence="2">ATCC 55076</strain>
    </source>
</reference>
<dbReference type="EMBL" id="CP017717">
    <property type="protein sequence ID" value="AQZ65160.1"/>
    <property type="molecule type" value="Genomic_DNA"/>
</dbReference>
<dbReference type="KEGG" id="noa:BKM31_30270"/>
<name>A0A1V0A4M5_9ACTN</name>
<evidence type="ECO:0000313" key="2">
    <source>
        <dbReference type="Proteomes" id="UP000190797"/>
    </source>
</evidence>